<organism evidence="1 2">
    <name type="scientific">Streptomyces hyderabadensis</name>
    <dbReference type="NCBI Taxonomy" id="598549"/>
    <lineage>
        <taxon>Bacteria</taxon>
        <taxon>Bacillati</taxon>
        <taxon>Actinomycetota</taxon>
        <taxon>Actinomycetes</taxon>
        <taxon>Kitasatosporales</taxon>
        <taxon>Streptomycetaceae</taxon>
        <taxon>Streptomyces</taxon>
    </lineage>
</organism>
<keyword evidence="2" id="KW-1185">Reference proteome</keyword>
<name>A0ABP9HKV4_9ACTN</name>
<gene>
    <name evidence="1" type="ORF">GCM10023257_06410</name>
</gene>
<reference evidence="2" key="1">
    <citation type="journal article" date="2019" name="Int. J. Syst. Evol. Microbiol.">
        <title>The Global Catalogue of Microorganisms (GCM) 10K type strain sequencing project: providing services to taxonomists for standard genome sequencing and annotation.</title>
        <authorList>
            <consortium name="The Broad Institute Genomics Platform"/>
            <consortium name="The Broad Institute Genome Sequencing Center for Infectious Disease"/>
            <person name="Wu L."/>
            <person name="Ma J."/>
        </authorList>
    </citation>
    <scope>NUCLEOTIDE SEQUENCE [LARGE SCALE GENOMIC DNA]</scope>
    <source>
        <strain evidence="2">JCM 17657</strain>
    </source>
</reference>
<evidence type="ECO:0000313" key="1">
    <source>
        <dbReference type="EMBL" id="GAA4972810.1"/>
    </source>
</evidence>
<dbReference type="RefSeq" id="WP_226030715.1">
    <property type="nucleotide sequence ID" value="NZ_BAABIV010000002.1"/>
</dbReference>
<dbReference type="Proteomes" id="UP001500610">
    <property type="component" value="Unassembled WGS sequence"/>
</dbReference>
<comment type="caution">
    <text evidence="1">The sequence shown here is derived from an EMBL/GenBank/DDBJ whole genome shotgun (WGS) entry which is preliminary data.</text>
</comment>
<sequence length="56" mass="5967">MNTNPALGLISEIFDSNAEHPSGSVDLTADLSGERTDVQAKTGAVKTLTISYWHCC</sequence>
<accession>A0ABP9HKV4</accession>
<protein>
    <submittedName>
        <fullName evidence="1">Uncharacterized protein</fullName>
    </submittedName>
</protein>
<proteinExistence type="predicted"/>
<dbReference type="EMBL" id="BAABIV010000002">
    <property type="protein sequence ID" value="GAA4972810.1"/>
    <property type="molecule type" value="Genomic_DNA"/>
</dbReference>
<evidence type="ECO:0000313" key="2">
    <source>
        <dbReference type="Proteomes" id="UP001500610"/>
    </source>
</evidence>